<keyword evidence="5" id="KW-0408">Iron</keyword>
<dbReference type="InterPro" id="IPR012292">
    <property type="entry name" value="Globin/Proto"/>
</dbReference>
<feature type="domain" description="FAD-binding FR-type" evidence="7">
    <location>
        <begin position="89"/>
        <end position="187"/>
    </location>
</feature>
<evidence type="ECO:0000256" key="3">
    <source>
        <dbReference type="ARBA" id="ARBA00022617"/>
    </source>
</evidence>
<sequence length="530" mass="60739">MHKIYFQGKNYPCRENETILQVFMRHGVTVPFSCGNGICHVCLQRCENGLIPPKAQKGLRETLKEKGYFLTCKCIPENDMKITLPRDADLFNRAVVYKKELLAPDVCRLLLEPATQLYYHAGQFINIRNQQGEMRSYSLSSVPQEDYFLEIHIKRVPNGVMSNWIFDDLSENDELEFQGAVGSNYYVPGEQHQPLLLIGTGTGLSPLLGIVRDALSSGHTGPIHLYHGSRHPHGLYLQPVLKQLSEQYDNFHPVSCVSGQAVPGSYRVGRANDIALANHTDLKGWRVYLCGHPKMVEDMQQATQAAGANPQEIHADPFWDWASVNNASQNDTDADTAERIRCAELRNYPDPDLELWKGLDEGRLLSKVLIDFYDHVYDDPLLSPFFEGATKQRLIEKQYNFMCQVLTGEDVYFGERPRSAHHWMVISDELLDHREALMESSLRRFGVPEYLVRRFRAIEEIYRKDIVKDKPWKKIVFGKELPVEGFDEMTMDDATLCDSCQQEILVGERVQYHVRLGKVYCKECRQDSTD</sequence>
<keyword evidence="4" id="KW-0479">Metal-binding</keyword>
<evidence type="ECO:0000256" key="1">
    <source>
        <dbReference type="ARBA" id="ARBA00001970"/>
    </source>
</evidence>
<dbReference type="GO" id="GO:0051536">
    <property type="term" value="F:iron-sulfur cluster binding"/>
    <property type="evidence" value="ECO:0007669"/>
    <property type="project" value="InterPro"/>
</dbReference>
<evidence type="ECO:0000256" key="4">
    <source>
        <dbReference type="ARBA" id="ARBA00022723"/>
    </source>
</evidence>
<dbReference type="InterPro" id="IPR017927">
    <property type="entry name" value="FAD-bd_FR_type"/>
</dbReference>
<dbReference type="AlphaFoldDB" id="A0A3B1BBC8"/>
<dbReference type="PRINTS" id="PR00410">
    <property type="entry name" value="PHEHYDRXLASE"/>
</dbReference>
<dbReference type="GO" id="GO:0019825">
    <property type="term" value="F:oxygen binding"/>
    <property type="evidence" value="ECO:0007669"/>
    <property type="project" value="InterPro"/>
</dbReference>
<evidence type="ECO:0000313" key="8">
    <source>
        <dbReference type="EMBL" id="VAX03615.1"/>
    </source>
</evidence>
<dbReference type="Gene3D" id="3.40.50.80">
    <property type="entry name" value="Nucleotide-binding domain of ferredoxin-NADP reductase (FNR) module"/>
    <property type="match status" value="1"/>
</dbReference>
<protein>
    <submittedName>
        <fullName evidence="8">2-polyprenylphenol hydroxylase and related flavodoxin oxidoreductases</fullName>
    </submittedName>
</protein>
<dbReference type="InterPro" id="IPR001041">
    <property type="entry name" value="2Fe-2S_ferredoxin-type"/>
</dbReference>
<dbReference type="CDD" id="cd00207">
    <property type="entry name" value="fer2"/>
    <property type="match status" value="1"/>
</dbReference>
<dbReference type="InterPro" id="IPR036010">
    <property type="entry name" value="2Fe-2S_ferredoxin-like_sf"/>
</dbReference>
<proteinExistence type="predicted"/>
<dbReference type="InterPro" id="IPR017938">
    <property type="entry name" value="Riboflavin_synthase-like_b-brl"/>
</dbReference>
<dbReference type="InterPro" id="IPR008333">
    <property type="entry name" value="Cbr1-like_FAD-bd_dom"/>
</dbReference>
<dbReference type="Pfam" id="PF00175">
    <property type="entry name" value="NAD_binding_1"/>
    <property type="match status" value="1"/>
</dbReference>
<accession>A0A3B1BBC8</accession>
<dbReference type="PROSITE" id="PS51384">
    <property type="entry name" value="FAD_FR"/>
    <property type="match status" value="1"/>
</dbReference>
<organism evidence="8">
    <name type="scientific">hydrothermal vent metagenome</name>
    <dbReference type="NCBI Taxonomy" id="652676"/>
    <lineage>
        <taxon>unclassified sequences</taxon>
        <taxon>metagenomes</taxon>
        <taxon>ecological metagenomes</taxon>
    </lineage>
</organism>
<dbReference type="InterPro" id="IPR001433">
    <property type="entry name" value="OxRdtase_FAD/NAD-bd"/>
</dbReference>
<dbReference type="InterPro" id="IPR039261">
    <property type="entry name" value="FNR_nucleotide-bd"/>
</dbReference>
<evidence type="ECO:0000256" key="2">
    <source>
        <dbReference type="ARBA" id="ARBA00022448"/>
    </source>
</evidence>
<evidence type="ECO:0000256" key="5">
    <source>
        <dbReference type="ARBA" id="ARBA00023004"/>
    </source>
</evidence>
<dbReference type="GO" id="GO:0020037">
    <property type="term" value="F:heme binding"/>
    <property type="evidence" value="ECO:0007669"/>
    <property type="project" value="InterPro"/>
</dbReference>
<dbReference type="GO" id="GO:0046872">
    <property type="term" value="F:metal ion binding"/>
    <property type="evidence" value="ECO:0007669"/>
    <property type="project" value="UniProtKB-KW"/>
</dbReference>
<dbReference type="SUPFAM" id="SSF54292">
    <property type="entry name" value="2Fe-2S ferredoxin-like"/>
    <property type="match status" value="1"/>
</dbReference>
<dbReference type="InterPro" id="IPR012675">
    <property type="entry name" value="Beta-grasp_dom_sf"/>
</dbReference>
<dbReference type="PANTHER" id="PTHR47354">
    <property type="entry name" value="NADH OXIDOREDUCTASE HCR"/>
    <property type="match status" value="1"/>
</dbReference>
<dbReference type="InterPro" id="IPR001486">
    <property type="entry name" value="Hemoglobin_trunc"/>
</dbReference>
<feature type="domain" description="2Fe-2S ferredoxin-type" evidence="6">
    <location>
        <begin position="2"/>
        <end position="88"/>
    </location>
</feature>
<dbReference type="SUPFAM" id="SSF63380">
    <property type="entry name" value="Riboflavin synthase domain-like"/>
    <property type="match status" value="1"/>
</dbReference>
<evidence type="ECO:0000259" key="6">
    <source>
        <dbReference type="PROSITE" id="PS51085"/>
    </source>
</evidence>
<comment type="cofactor">
    <cofactor evidence="1">
        <name>heme b</name>
        <dbReference type="ChEBI" id="CHEBI:60344"/>
    </cofactor>
</comment>
<keyword evidence="2" id="KW-0813">Transport</keyword>
<dbReference type="Gene3D" id="2.40.30.10">
    <property type="entry name" value="Translation factors"/>
    <property type="match status" value="1"/>
</dbReference>
<dbReference type="Pfam" id="PF00111">
    <property type="entry name" value="Fer2"/>
    <property type="match status" value="1"/>
</dbReference>
<dbReference type="InterPro" id="IPR050415">
    <property type="entry name" value="MRET"/>
</dbReference>
<reference evidence="8" key="1">
    <citation type="submission" date="2018-06" db="EMBL/GenBank/DDBJ databases">
        <authorList>
            <person name="Zhirakovskaya E."/>
        </authorList>
    </citation>
    <scope>NUCLEOTIDE SEQUENCE</scope>
</reference>
<evidence type="ECO:0000259" key="7">
    <source>
        <dbReference type="PROSITE" id="PS51384"/>
    </source>
</evidence>
<dbReference type="InterPro" id="IPR001709">
    <property type="entry name" value="Flavoprot_Pyr_Nucl_cyt_Rdtase"/>
</dbReference>
<dbReference type="Gene3D" id="1.10.490.10">
    <property type="entry name" value="Globins"/>
    <property type="match status" value="1"/>
</dbReference>
<dbReference type="PANTHER" id="PTHR47354:SF5">
    <property type="entry name" value="PROTEIN RFBI"/>
    <property type="match status" value="1"/>
</dbReference>
<dbReference type="CDD" id="cd06194">
    <property type="entry name" value="FNR_N-term_Iron_sulfur_binding"/>
    <property type="match status" value="1"/>
</dbReference>
<keyword evidence="3" id="KW-0349">Heme</keyword>
<dbReference type="Pfam" id="PF01152">
    <property type="entry name" value="Bac_globin"/>
    <property type="match status" value="1"/>
</dbReference>
<dbReference type="SUPFAM" id="SSF52343">
    <property type="entry name" value="Ferredoxin reductase-like, C-terminal NADP-linked domain"/>
    <property type="match status" value="1"/>
</dbReference>
<name>A0A3B1BBC8_9ZZZZ</name>
<gene>
    <name evidence="8" type="ORF">MNBD_GAMMA19-512</name>
</gene>
<dbReference type="CDD" id="cd00454">
    <property type="entry name" value="TrHb1_N"/>
    <property type="match status" value="1"/>
</dbReference>
<dbReference type="GO" id="GO:0016491">
    <property type="term" value="F:oxidoreductase activity"/>
    <property type="evidence" value="ECO:0007669"/>
    <property type="project" value="InterPro"/>
</dbReference>
<dbReference type="PROSITE" id="PS51085">
    <property type="entry name" value="2FE2S_FER_2"/>
    <property type="match status" value="1"/>
</dbReference>
<dbReference type="EMBL" id="UOFV01000413">
    <property type="protein sequence ID" value="VAX03615.1"/>
    <property type="molecule type" value="Genomic_DNA"/>
</dbReference>
<dbReference type="SUPFAM" id="SSF46458">
    <property type="entry name" value="Globin-like"/>
    <property type="match status" value="1"/>
</dbReference>
<dbReference type="InterPro" id="IPR009050">
    <property type="entry name" value="Globin-like_sf"/>
</dbReference>
<dbReference type="Gene3D" id="3.10.20.30">
    <property type="match status" value="1"/>
</dbReference>
<dbReference type="Pfam" id="PF00970">
    <property type="entry name" value="FAD_binding_6"/>
    <property type="match status" value="1"/>
</dbReference>
<dbReference type="PRINTS" id="PR00371">
    <property type="entry name" value="FPNCR"/>
</dbReference>